<proteinExistence type="predicted"/>
<organism evidence="2 3">
    <name type="scientific">Chrysochromulina tobinii</name>
    <dbReference type="NCBI Taxonomy" id="1460289"/>
    <lineage>
        <taxon>Eukaryota</taxon>
        <taxon>Haptista</taxon>
        <taxon>Haptophyta</taxon>
        <taxon>Prymnesiophyceae</taxon>
        <taxon>Prymnesiales</taxon>
        <taxon>Chrysochromulinaceae</taxon>
        <taxon>Chrysochromulina</taxon>
    </lineage>
</organism>
<gene>
    <name evidence="2" type="ORF">Ctob_011105</name>
</gene>
<comment type="caution">
    <text evidence="2">The sequence shown here is derived from an EMBL/GenBank/DDBJ whole genome shotgun (WGS) entry which is preliminary data.</text>
</comment>
<feature type="region of interest" description="Disordered" evidence="1">
    <location>
        <begin position="14"/>
        <end position="52"/>
    </location>
</feature>
<reference evidence="3" key="1">
    <citation type="journal article" date="2015" name="PLoS Genet.">
        <title>Genome Sequence and Transcriptome Analyses of Chrysochromulina tobin: Metabolic Tools for Enhanced Algal Fitness in the Prominent Order Prymnesiales (Haptophyceae).</title>
        <authorList>
            <person name="Hovde B.T."/>
            <person name="Deodato C.R."/>
            <person name="Hunsperger H.M."/>
            <person name="Ryken S.A."/>
            <person name="Yost W."/>
            <person name="Jha R.K."/>
            <person name="Patterson J."/>
            <person name="Monnat R.J. Jr."/>
            <person name="Barlow S.B."/>
            <person name="Starkenburg S.R."/>
            <person name="Cattolico R.A."/>
        </authorList>
    </citation>
    <scope>NUCLEOTIDE SEQUENCE</scope>
    <source>
        <strain evidence="3">CCMP291</strain>
    </source>
</reference>
<evidence type="ECO:0000313" key="3">
    <source>
        <dbReference type="Proteomes" id="UP000037460"/>
    </source>
</evidence>
<evidence type="ECO:0000256" key="1">
    <source>
        <dbReference type="SAM" id="MobiDB-lite"/>
    </source>
</evidence>
<feature type="non-terminal residue" evidence="2">
    <location>
        <position position="89"/>
    </location>
</feature>
<feature type="non-terminal residue" evidence="2">
    <location>
        <position position="1"/>
    </location>
</feature>
<dbReference type="Proteomes" id="UP000037460">
    <property type="component" value="Unassembled WGS sequence"/>
</dbReference>
<accession>A0A0M0K091</accession>
<evidence type="ECO:0000313" key="2">
    <source>
        <dbReference type="EMBL" id="KOO32224.1"/>
    </source>
</evidence>
<dbReference type="AlphaFoldDB" id="A0A0M0K091"/>
<protein>
    <submittedName>
        <fullName evidence="2">Uncharacterized protein</fullName>
    </submittedName>
</protein>
<keyword evidence="3" id="KW-1185">Reference proteome</keyword>
<name>A0A0M0K091_9EUKA</name>
<sequence>TELICRRHQQWRGARIAAHPRREENGGGRPRRARARSGSHRRQRLLRHHSAHRAWTGPTLRIRGPSCVYAAHRAFTRPVVCIREKARLR</sequence>
<feature type="compositionally biased region" description="Basic residues" evidence="1">
    <location>
        <begin position="29"/>
        <end position="52"/>
    </location>
</feature>
<dbReference type="EMBL" id="JWZX01001823">
    <property type="protein sequence ID" value="KOO32224.1"/>
    <property type="molecule type" value="Genomic_DNA"/>
</dbReference>